<evidence type="ECO:0000256" key="4">
    <source>
        <dbReference type="PROSITE-ProRule" id="PRU00207"/>
    </source>
</evidence>
<dbReference type="PANTHER" id="PTHR10131:SF94">
    <property type="entry name" value="TNF RECEPTOR-ASSOCIATED FACTOR 4"/>
    <property type="match status" value="1"/>
</dbReference>
<dbReference type="AlphaFoldDB" id="A0A0G4EG05"/>
<dbReference type="SUPFAM" id="SSF57850">
    <property type="entry name" value="RING/U-box"/>
    <property type="match status" value="1"/>
</dbReference>
<evidence type="ECO:0000256" key="2">
    <source>
        <dbReference type="ARBA" id="ARBA00022771"/>
    </source>
</evidence>
<dbReference type="PANTHER" id="PTHR10131">
    <property type="entry name" value="TNF RECEPTOR ASSOCIATED FACTOR"/>
    <property type="match status" value="1"/>
</dbReference>
<dbReference type="InterPro" id="IPR013083">
    <property type="entry name" value="Znf_RING/FYVE/PHD"/>
</dbReference>
<dbReference type="InterPro" id="IPR017907">
    <property type="entry name" value="Znf_RING_CS"/>
</dbReference>
<keyword evidence="2 4" id="KW-0863">Zinc-finger</keyword>
<dbReference type="EMBL" id="CDMY01000224">
    <property type="protein sequence ID" value="CEL94637.1"/>
    <property type="molecule type" value="Genomic_DNA"/>
</dbReference>
<dbReference type="PROSITE" id="PS00518">
    <property type="entry name" value="ZF_RING_1"/>
    <property type="match status" value="1"/>
</dbReference>
<dbReference type="OrthoDB" id="412870at2759"/>
<evidence type="ECO:0000256" key="5">
    <source>
        <dbReference type="SAM" id="MobiDB-lite"/>
    </source>
</evidence>
<keyword evidence="1 4" id="KW-0479">Metal-binding</keyword>
<dbReference type="VEuPathDB" id="CryptoDB:Vbra_7310"/>
<dbReference type="SMART" id="SM00184">
    <property type="entry name" value="RING"/>
    <property type="match status" value="1"/>
</dbReference>
<feature type="compositionally biased region" description="Basic and acidic residues" evidence="5">
    <location>
        <begin position="394"/>
        <end position="413"/>
    </location>
</feature>
<dbReference type="Proteomes" id="UP000041254">
    <property type="component" value="Unassembled WGS sequence"/>
</dbReference>
<evidence type="ECO:0000256" key="1">
    <source>
        <dbReference type="ARBA" id="ARBA00022723"/>
    </source>
</evidence>
<feature type="compositionally biased region" description="Polar residues" evidence="5">
    <location>
        <begin position="358"/>
        <end position="367"/>
    </location>
</feature>
<feature type="domain" description="TRAF-type" evidence="7">
    <location>
        <begin position="164"/>
        <end position="217"/>
    </location>
</feature>
<feature type="compositionally biased region" description="Low complexity" evidence="5">
    <location>
        <begin position="252"/>
        <end position="261"/>
    </location>
</feature>
<feature type="compositionally biased region" description="Polar residues" evidence="5">
    <location>
        <begin position="335"/>
        <end position="346"/>
    </location>
</feature>
<evidence type="ECO:0000259" key="6">
    <source>
        <dbReference type="PROSITE" id="PS50089"/>
    </source>
</evidence>
<dbReference type="PROSITE" id="PS50089">
    <property type="entry name" value="ZF_RING_2"/>
    <property type="match status" value="1"/>
</dbReference>
<dbReference type="InParanoid" id="A0A0G4EG05"/>
<dbReference type="InterPro" id="IPR001841">
    <property type="entry name" value="Znf_RING"/>
</dbReference>
<dbReference type="Pfam" id="PF13923">
    <property type="entry name" value="zf-C3HC4_2"/>
    <property type="match status" value="1"/>
</dbReference>
<feature type="zinc finger region" description="TRAF-type" evidence="4">
    <location>
        <begin position="164"/>
        <end position="217"/>
    </location>
</feature>
<sequence>MSSGGGKLFEQPCQGIPDELLANVGGTFISDEMRCSICSWLVWVPVITECEHIYCRSCLERWLARSRSCPTCQKLLTGASCVQPLEQANRLLYRMIGKINLKCKSVNTTVCRWGRKTTMALMFYALTLFHLSDDRVAFESAASNTQTKTRTGCEWKGAYSDYAAHLNKCDCELLKCVNAGCPKAIPRGHYHYHIAKCPYQRKKCRFCGKLVEAVSLEAHASECHKDMLIKHKDKIQTLEAKINKVEEVQRESTSASAAAARLPPPPSPSPQQQEGYVLWEIGDVFTKAQTTNLILSPRFQLSGHSLFASLLIEENPLSLKVSLHHVSYHQRAAAQENTMPARTPRQTVPVKTPARSPVSASHSTPNTKGPADVSSIFYHLIAAQQSSSTHHQHTVSDNKRQLRGLEDSRDHNDPITLRRHKTAENNTHKKARCGDGGVPEDEATYRISFDITLVHPADDRHSVIKKVESFSMTRSVEPFCLFAFKDEASLLHFVDESGVLRVVLSCLRVHPGILIFS</sequence>
<feature type="region of interest" description="Disordered" evidence="5">
    <location>
        <begin position="333"/>
        <end position="369"/>
    </location>
</feature>
<evidence type="ECO:0000256" key="3">
    <source>
        <dbReference type="ARBA" id="ARBA00022833"/>
    </source>
</evidence>
<proteinExistence type="predicted"/>
<protein>
    <recommendedName>
        <fullName evidence="10">RING-type domain-containing protein</fullName>
    </recommendedName>
</protein>
<dbReference type="STRING" id="1169540.A0A0G4EG05"/>
<keyword evidence="9" id="KW-1185">Reference proteome</keyword>
<dbReference type="SUPFAM" id="SSF49599">
    <property type="entry name" value="TRAF domain-like"/>
    <property type="match status" value="2"/>
</dbReference>
<reference evidence="8 9" key="1">
    <citation type="submission" date="2014-11" db="EMBL/GenBank/DDBJ databases">
        <authorList>
            <person name="Zhu J."/>
            <person name="Qi W."/>
            <person name="Song R."/>
        </authorList>
    </citation>
    <scope>NUCLEOTIDE SEQUENCE [LARGE SCALE GENOMIC DNA]</scope>
</reference>
<dbReference type="PROSITE" id="PS50145">
    <property type="entry name" value="ZF_TRAF"/>
    <property type="match status" value="1"/>
</dbReference>
<accession>A0A0G4EG05</accession>
<gene>
    <name evidence="8" type="ORF">Vbra_7310</name>
</gene>
<dbReference type="GO" id="GO:0008270">
    <property type="term" value="F:zinc ion binding"/>
    <property type="evidence" value="ECO:0007669"/>
    <property type="project" value="UniProtKB-KW"/>
</dbReference>
<dbReference type="Gene3D" id="3.30.40.10">
    <property type="entry name" value="Zinc/RING finger domain, C3HC4 (zinc finger)"/>
    <property type="match status" value="2"/>
</dbReference>
<evidence type="ECO:0000313" key="9">
    <source>
        <dbReference type="Proteomes" id="UP000041254"/>
    </source>
</evidence>
<keyword evidence="3 4" id="KW-0862">Zinc</keyword>
<feature type="region of interest" description="Disordered" evidence="5">
    <location>
        <begin position="249"/>
        <end position="273"/>
    </location>
</feature>
<organism evidence="8 9">
    <name type="scientific">Vitrella brassicaformis (strain CCMP3155)</name>
    <dbReference type="NCBI Taxonomy" id="1169540"/>
    <lineage>
        <taxon>Eukaryota</taxon>
        <taxon>Sar</taxon>
        <taxon>Alveolata</taxon>
        <taxon>Colpodellida</taxon>
        <taxon>Vitrellaceae</taxon>
        <taxon>Vitrella</taxon>
    </lineage>
</organism>
<feature type="domain" description="RING-type" evidence="6">
    <location>
        <begin position="35"/>
        <end position="73"/>
    </location>
</feature>
<feature type="region of interest" description="Disordered" evidence="5">
    <location>
        <begin position="387"/>
        <end position="420"/>
    </location>
</feature>
<evidence type="ECO:0008006" key="10">
    <source>
        <dbReference type="Google" id="ProtNLM"/>
    </source>
</evidence>
<evidence type="ECO:0000313" key="8">
    <source>
        <dbReference type="EMBL" id="CEL94637.1"/>
    </source>
</evidence>
<evidence type="ECO:0000259" key="7">
    <source>
        <dbReference type="PROSITE" id="PS50145"/>
    </source>
</evidence>
<dbReference type="InterPro" id="IPR001293">
    <property type="entry name" value="Znf_TRAF"/>
</dbReference>
<name>A0A0G4EG05_VITBC</name>